<sequence>MRRLPHLRHIVRLIWRLVRDGRVPMYLKGMLGLAIIYVLSPLDLIPEGVALAFGLVDDLAIMIAGVNWFLRLVPQDAVDDQLKTLSPDFQQSFQEWRTQESGGDQPSSSRADGAG</sequence>
<proteinExistence type="predicted"/>
<evidence type="ECO:0000256" key="4">
    <source>
        <dbReference type="ARBA" id="ARBA00023136"/>
    </source>
</evidence>
<feature type="domain" description="DUF1232" evidence="7">
    <location>
        <begin position="28"/>
        <end position="63"/>
    </location>
</feature>
<name>W4LDH0_9BACT</name>
<evidence type="ECO:0000256" key="2">
    <source>
        <dbReference type="ARBA" id="ARBA00022692"/>
    </source>
</evidence>
<comment type="caution">
    <text evidence="8">The sequence shown here is derived from an EMBL/GenBank/DDBJ whole genome shotgun (WGS) entry which is preliminary data.</text>
</comment>
<dbReference type="GO" id="GO:0012505">
    <property type="term" value="C:endomembrane system"/>
    <property type="evidence" value="ECO:0007669"/>
    <property type="project" value="UniProtKB-SubCell"/>
</dbReference>
<protein>
    <recommendedName>
        <fullName evidence="7">DUF1232 domain-containing protein</fullName>
    </recommendedName>
</protein>
<keyword evidence="3 6" id="KW-1133">Transmembrane helix</keyword>
<evidence type="ECO:0000259" key="7">
    <source>
        <dbReference type="Pfam" id="PF06803"/>
    </source>
</evidence>
<keyword evidence="2 6" id="KW-0812">Transmembrane</keyword>
<evidence type="ECO:0000256" key="3">
    <source>
        <dbReference type="ARBA" id="ARBA00022989"/>
    </source>
</evidence>
<evidence type="ECO:0000256" key="1">
    <source>
        <dbReference type="ARBA" id="ARBA00004127"/>
    </source>
</evidence>
<dbReference type="EMBL" id="AZHX01002327">
    <property type="protein sequence ID" value="ETW95341.1"/>
    <property type="molecule type" value="Genomic_DNA"/>
</dbReference>
<comment type="subcellular location">
    <subcellularLocation>
        <location evidence="1">Endomembrane system</location>
        <topology evidence="1">Multi-pass membrane protein</topology>
    </subcellularLocation>
</comment>
<keyword evidence="9" id="KW-1185">Reference proteome</keyword>
<evidence type="ECO:0000256" key="5">
    <source>
        <dbReference type="SAM" id="MobiDB-lite"/>
    </source>
</evidence>
<keyword evidence="4 6" id="KW-0472">Membrane</keyword>
<reference evidence="8 9" key="1">
    <citation type="journal article" date="2014" name="Nature">
        <title>An environmental bacterial taxon with a large and distinct metabolic repertoire.</title>
        <authorList>
            <person name="Wilson M.C."/>
            <person name="Mori T."/>
            <person name="Ruckert C."/>
            <person name="Uria A.R."/>
            <person name="Helf M.J."/>
            <person name="Takada K."/>
            <person name="Gernert C."/>
            <person name="Steffens U.A."/>
            <person name="Heycke N."/>
            <person name="Schmitt S."/>
            <person name="Rinke C."/>
            <person name="Helfrich E.J."/>
            <person name="Brachmann A.O."/>
            <person name="Gurgui C."/>
            <person name="Wakimoto T."/>
            <person name="Kracht M."/>
            <person name="Crusemann M."/>
            <person name="Hentschel U."/>
            <person name="Abe I."/>
            <person name="Matsunaga S."/>
            <person name="Kalinowski J."/>
            <person name="Takeyama H."/>
            <person name="Piel J."/>
        </authorList>
    </citation>
    <scope>NUCLEOTIDE SEQUENCE [LARGE SCALE GENOMIC DNA]</scope>
    <source>
        <strain evidence="9">TSY2</strain>
    </source>
</reference>
<dbReference type="AlphaFoldDB" id="W4LDH0"/>
<evidence type="ECO:0000256" key="6">
    <source>
        <dbReference type="SAM" id="Phobius"/>
    </source>
</evidence>
<dbReference type="Pfam" id="PF06803">
    <property type="entry name" value="DUF1232"/>
    <property type="match status" value="1"/>
</dbReference>
<dbReference type="HOGENOM" id="CLU_2104536_0_0_7"/>
<feature type="transmembrane region" description="Helical" evidence="6">
    <location>
        <begin position="21"/>
        <end position="39"/>
    </location>
</feature>
<evidence type="ECO:0000313" key="8">
    <source>
        <dbReference type="EMBL" id="ETW95341.1"/>
    </source>
</evidence>
<gene>
    <name evidence="8" type="ORF">ETSY2_48290</name>
</gene>
<evidence type="ECO:0000313" key="9">
    <source>
        <dbReference type="Proteomes" id="UP000019140"/>
    </source>
</evidence>
<dbReference type="InterPro" id="IPR010652">
    <property type="entry name" value="DUF1232"/>
</dbReference>
<dbReference type="Proteomes" id="UP000019140">
    <property type="component" value="Unassembled WGS sequence"/>
</dbReference>
<accession>W4LDH0</accession>
<organism evidence="8 9">
    <name type="scientific">Candidatus Entotheonella gemina</name>
    <dbReference type="NCBI Taxonomy" id="1429439"/>
    <lineage>
        <taxon>Bacteria</taxon>
        <taxon>Pseudomonadati</taxon>
        <taxon>Nitrospinota/Tectimicrobiota group</taxon>
        <taxon>Candidatus Tectimicrobiota</taxon>
        <taxon>Candidatus Entotheonellia</taxon>
        <taxon>Candidatus Entotheonellales</taxon>
        <taxon>Candidatus Entotheonellaceae</taxon>
        <taxon>Candidatus Entotheonella</taxon>
    </lineage>
</organism>
<feature type="transmembrane region" description="Helical" evidence="6">
    <location>
        <begin position="51"/>
        <end position="70"/>
    </location>
</feature>
<feature type="region of interest" description="Disordered" evidence="5">
    <location>
        <begin position="95"/>
        <end position="115"/>
    </location>
</feature>